<keyword evidence="1" id="KW-0812">Transmembrane</keyword>
<keyword evidence="3" id="KW-1185">Reference proteome</keyword>
<keyword evidence="1" id="KW-0472">Membrane</keyword>
<keyword evidence="1" id="KW-1133">Transmembrane helix</keyword>
<evidence type="ECO:0000313" key="3">
    <source>
        <dbReference type="Proteomes" id="UP000585050"/>
    </source>
</evidence>
<dbReference type="InterPro" id="IPR007060">
    <property type="entry name" value="FtsL/DivIC"/>
</dbReference>
<name>A0A7X8SJC2_9BACT</name>
<dbReference type="AlphaFoldDB" id="A0A7X8SJC2"/>
<evidence type="ECO:0000313" key="2">
    <source>
        <dbReference type="EMBL" id="NLR91286.1"/>
    </source>
</evidence>
<proteinExistence type="predicted"/>
<dbReference type="Proteomes" id="UP000585050">
    <property type="component" value="Unassembled WGS sequence"/>
</dbReference>
<sequence length="104" mass="12869">MAETPNNPEWLKYFKNFYIITGLLFFIWIAFFDNDNLIKRRNQKNKEQELKNQEEYYGKEILDLERKMKELKSNNQTLEKFAREKYFMHRTGEDVYVIKELDED</sequence>
<feature type="transmembrane region" description="Helical" evidence="1">
    <location>
        <begin position="13"/>
        <end position="32"/>
    </location>
</feature>
<reference evidence="2 3" key="1">
    <citation type="submission" date="2020-04" db="EMBL/GenBank/DDBJ databases">
        <title>Flammeovirga sp. SR4, a novel species isolated from seawater.</title>
        <authorList>
            <person name="Wang X."/>
        </authorList>
    </citation>
    <scope>NUCLEOTIDE SEQUENCE [LARGE SCALE GENOMIC DNA]</scope>
    <source>
        <strain evidence="2 3">SR4</strain>
    </source>
</reference>
<accession>A0A7X8SJC2</accession>
<evidence type="ECO:0000256" key="1">
    <source>
        <dbReference type="SAM" id="Phobius"/>
    </source>
</evidence>
<dbReference type="RefSeq" id="WP_168881980.1">
    <property type="nucleotide sequence ID" value="NZ_JABAIL010000002.1"/>
</dbReference>
<protein>
    <submittedName>
        <fullName evidence="2">Septum formation initiator family protein</fullName>
    </submittedName>
</protein>
<dbReference type="Pfam" id="PF04977">
    <property type="entry name" value="DivIC"/>
    <property type="match status" value="1"/>
</dbReference>
<dbReference type="EMBL" id="JABAIL010000002">
    <property type="protein sequence ID" value="NLR91286.1"/>
    <property type="molecule type" value="Genomic_DNA"/>
</dbReference>
<comment type="caution">
    <text evidence="2">The sequence shown here is derived from an EMBL/GenBank/DDBJ whole genome shotgun (WGS) entry which is preliminary data.</text>
</comment>
<organism evidence="2 3">
    <name type="scientific">Flammeovirga agarivorans</name>
    <dbReference type="NCBI Taxonomy" id="2726742"/>
    <lineage>
        <taxon>Bacteria</taxon>
        <taxon>Pseudomonadati</taxon>
        <taxon>Bacteroidota</taxon>
        <taxon>Cytophagia</taxon>
        <taxon>Cytophagales</taxon>
        <taxon>Flammeovirgaceae</taxon>
        <taxon>Flammeovirga</taxon>
    </lineage>
</organism>
<gene>
    <name evidence="2" type="ORF">HGP29_08715</name>
</gene>